<organism evidence="2 5">
    <name type="scientific">Puccinia coronata f. sp. avenae</name>
    <dbReference type="NCBI Taxonomy" id="200324"/>
    <lineage>
        <taxon>Eukaryota</taxon>
        <taxon>Fungi</taxon>
        <taxon>Dikarya</taxon>
        <taxon>Basidiomycota</taxon>
        <taxon>Pucciniomycotina</taxon>
        <taxon>Pucciniomycetes</taxon>
        <taxon>Pucciniales</taxon>
        <taxon>Pucciniaceae</taxon>
        <taxon>Puccinia</taxon>
    </lineage>
</organism>
<dbReference type="Proteomes" id="UP000235392">
    <property type="component" value="Unassembled WGS sequence"/>
</dbReference>
<evidence type="ECO:0000313" key="2">
    <source>
        <dbReference type="EMBL" id="PLW39607.1"/>
    </source>
</evidence>
<gene>
    <name evidence="3" type="ORF">PCANC_01835</name>
    <name evidence="2" type="ORF">PCASD_08797</name>
</gene>
<name>A0A2N5UPN1_9BASI</name>
<reference evidence="4 5" key="1">
    <citation type="submission" date="2017-11" db="EMBL/GenBank/DDBJ databases">
        <title>De novo assembly and phasing of dikaryotic genomes from two isolates of Puccinia coronata f. sp. avenae, the causal agent of oat crown rust.</title>
        <authorList>
            <person name="Miller M.E."/>
            <person name="Zhang Y."/>
            <person name="Omidvar V."/>
            <person name="Sperschneider J."/>
            <person name="Schwessinger B."/>
            <person name="Raley C."/>
            <person name="Palmer J.M."/>
            <person name="Garnica D."/>
            <person name="Upadhyaya N."/>
            <person name="Rathjen J."/>
            <person name="Taylor J.M."/>
            <person name="Park R.F."/>
            <person name="Dodds P.N."/>
            <person name="Hirsch C.D."/>
            <person name="Kianian S.F."/>
            <person name="Figueroa M."/>
        </authorList>
    </citation>
    <scope>NUCLEOTIDE SEQUENCE [LARGE SCALE GENOMIC DNA]</scope>
    <source>
        <strain evidence="3">12NC29</strain>
        <strain evidence="2">12SD80</strain>
    </source>
</reference>
<accession>A0A2N5UPN1</accession>
<evidence type="ECO:0000313" key="3">
    <source>
        <dbReference type="EMBL" id="PLW57426.1"/>
    </source>
</evidence>
<evidence type="ECO:0000313" key="4">
    <source>
        <dbReference type="Proteomes" id="UP000235388"/>
    </source>
</evidence>
<evidence type="ECO:0000313" key="5">
    <source>
        <dbReference type="Proteomes" id="UP000235392"/>
    </source>
</evidence>
<dbReference type="AlphaFoldDB" id="A0A2N5UPN1"/>
<feature type="region of interest" description="Disordered" evidence="1">
    <location>
        <begin position="1"/>
        <end position="39"/>
    </location>
</feature>
<comment type="caution">
    <text evidence="2">The sequence shown here is derived from an EMBL/GenBank/DDBJ whole genome shotgun (WGS) entry which is preliminary data.</text>
</comment>
<protein>
    <submittedName>
        <fullName evidence="2">Uncharacterized protein</fullName>
    </submittedName>
</protein>
<keyword evidence="4" id="KW-1185">Reference proteome</keyword>
<sequence length="79" mass="8321">MKRSALKTNSRGMANQQGNSEERLSPGHRTSDHGCWSLAPGSSQSRLGLFPLAPGQSGATLLLLGRAGCREGTFGLDHT</sequence>
<proteinExistence type="predicted"/>
<feature type="compositionally biased region" description="Basic and acidic residues" evidence="1">
    <location>
        <begin position="20"/>
        <end position="32"/>
    </location>
</feature>
<dbReference type="EMBL" id="PGCI01000113">
    <property type="protein sequence ID" value="PLW39607.1"/>
    <property type="molecule type" value="Genomic_DNA"/>
</dbReference>
<feature type="compositionally biased region" description="Polar residues" evidence="1">
    <location>
        <begin position="1"/>
        <end position="19"/>
    </location>
</feature>
<dbReference type="Proteomes" id="UP000235388">
    <property type="component" value="Unassembled WGS sequence"/>
</dbReference>
<evidence type="ECO:0000256" key="1">
    <source>
        <dbReference type="SAM" id="MobiDB-lite"/>
    </source>
</evidence>
<dbReference type="EMBL" id="PGCJ01000011">
    <property type="protein sequence ID" value="PLW57426.1"/>
    <property type="molecule type" value="Genomic_DNA"/>
</dbReference>